<feature type="region of interest" description="Disordered" evidence="1">
    <location>
        <begin position="365"/>
        <end position="388"/>
    </location>
</feature>
<evidence type="ECO:0000256" key="1">
    <source>
        <dbReference type="SAM" id="MobiDB-lite"/>
    </source>
</evidence>
<evidence type="ECO:0008006" key="4">
    <source>
        <dbReference type="Google" id="ProtNLM"/>
    </source>
</evidence>
<gene>
    <name evidence="2" type="ORF">AAC691_05885</name>
</gene>
<proteinExistence type="predicted"/>
<accession>A0ABZ3D902</accession>
<dbReference type="InterPro" id="IPR058292">
    <property type="entry name" value="DUF7986"/>
</dbReference>
<protein>
    <recommendedName>
        <fullName evidence="4">DUF2384 domain-containing protein</fullName>
    </recommendedName>
</protein>
<sequence>MASTHPLSGLIRSLAQDPWQPRFDDILAEHVGPVLHEADLAFSDLHDILGQDVTMTLWGCAFEDALTRDWDGENLVETYLKRRGWKEGPRKSAYMRAMRSSVMSLYEVSDIKPGQSLVARDLLRESEPVLVHEGTATRMVRQWDRLAARIVPSDGRHVFAGGLLACSAETCDHLSRALYKALQRKRGKAPFPKLDTDQLRTIAPLFSISWLACAMERMAAPTRPPTLFNSDGDEIALHDIRFPLAKGVTQKTVAARLDTIAGLRSESRTFWNWVTNAPTAPPIVPPGPGPATLAAPGRALTLISSMDDGATVLGTLQLKGRQLHLDVNSARRAERATAMLGHALGPLVGPPLTRITPPEQALMDHTHRDHTQSGGGAARPEDALSLPPGEKERIVREWMDRHYRQTLDQPLPALDNQSPRQAVRTAAGRRKTVEWLKYLENASAHGHAAGDMAGYDFGWMWQELGLTTFRK</sequence>
<dbReference type="Pfam" id="PF25948">
    <property type="entry name" value="DUF7986"/>
    <property type="match status" value="1"/>
</dbReference>
<dbReference type="Proteomes" id="UP001449795">
    <property type="component" value="Chromosome"/>
</dbReference>
<organism evidence="2 3">
    <name type="scientific">Nguyenibacter vanlangensis</name>
    <dbReference type="NCBI Taxonomy" id="1216886"/>
    <lineage>
        <taxon>Bacteria</taxon>
        <taxon>Pseudomonadati</taxon>
        <taxon>Pseudomonadota</taxon>
        <taxon>Alphaproteobacteria</taxon>
        <taxon>Acetobacterales</taxon>
        <taxon>Acetobacteraceae</taxon>
        <taxon>Nguyenibacter</taxon>
    </lineage>
</organism>
<evidence type="ECO:0000313" key="3">
    <source>
        <dbReference type="Proteomes" id="UP001449795"/>
    </source>
</evidence>
<name>A0ABZ3D902_9PROT</name>
<dbReference type="EMBL" id="CP152276">
    <property type="protein sequence ID" value="XAE43962.1"/>
    <property type="molecule type" value="Genomic_DNA"/>
</dbReference>
<dbReference type="RefSeq" id="WP_342629294.1">
    <property type="nucleotide sequence ID" value="NZ_CP152276.1"/>
</dbReference>
<keyword evidence="3" id="KW-1185">Reference proteome</keyword>
<reference evidence="2 3" key="1">
    <citation type="submission" date="2024-04" db="EMBL/GenBank/DDBJ databases">
        <title>Complete genome sequence of Nguyenibacter vanlangesis HBCM-1154, a strain capable of nitrogen fixation, IAA production, and phosphorus solubilization isolated from sugarcane soil.</title>
        <authorList>
            <person name="MY HANH P."/>
        </authorList>
    </citation>
    <scope>NUCLEOTIDE SEQUENCE [LARGE SCALE GENOMIC DNA]</scope>
    <source>
        <strain evidence="2 3">HBCM 1154</strain>
    </source>
</reference>
<evidence type="ECO:0000313" key="2">
    <source>
        <dbReference type="EMBL" id="XAE43962.1"/>
    </source>
</evidence>